<reference evidence="1 2" key="1">
    <citation type="submission" date="2012-12" db="EMBL/GenBank/DDBJ databases">
        <title>Genome assembly of Fulvivirga imtechensis AK7.</title>
        <authorList>
            <person name="Nupur N."/>
            <person name="Khatri I."/>
            <person name="Kumar R."/>
            <person name="Subramanian S."/>
            <person name="Pinnaka A."/>
        </authorList>
    </citation>
    <scope>NUCLEOTIDE SEQUENCE [LARGE SCALE GENOMIC DNA]</scope>
    <source>
        <strain evidence="1 2">AK7</strain>
    </source>
</reference>
<comment type="caution">
    <text evidence="1">The sequence shown here is derived from an EMBL/GenBank/DDBJ whole genome shotgun (WGS) entry which is preliminary data.</text>
</comment>
<gene>
    <name evidence="1" type="ORF">C900_00025</name>
</gene>
<dbReference type="OrthoDB" id="981959at2"/>
<dbReference type="Proteomes" id="UP000011135">
    <property type="component" value="Unassembled WGS sequence"/>
</dbReference>
<evidence type="ECO:0000313" key="2">
    <source>
        <dbReference type="Proteomes" id="UP000011135"/>
    </source>
</evidence>
<protein>
    <submittedName>
        <fullName evidence="1">Uncharacterized protein</fullName>
    </submittedName>
</protein>
<name>L8JXT2_9BACT</name>
<accession>L8JXT2</accession>
<dbReference type="RefSeq" id="WP_009577454.1">
    <property type="nucleotide sequence ID" value="NZ_AMZN01000001.1"/>
</dbReference>
<organism evidence="1 2">
    <name type="scientific">Fulvivirga imtechensis AK7</name>
    <dbReference type="NCBI Taxonomy" id="1237149"/>
    <lineage>
        <taxon>Bacteria</taxon>
        <taxon>Pseudomonadati</taxon>
        <taxon>Bacteroidota</taxon>
        <taxon>Cytophagia</taxon>
        <taxon>Cytophagales</taxon>
        <taxon>Fulvivirgaceae</taxon>
        <taxon>Fulvivirga</taxon>
    </lineage>
</organism>
<dbReference type="EMBL" id="AMZN01000001">
    <property type="protein sequence ID" value="ELR73861.1"/>
    <property type="molecule type" value="Genomic_DNA"/>
</dbReference>
<dbReference type="AlphaFoldDB" id="L8JXT2"/>
<proteinExistence type="predicted"/>
<keyword evidence="2" id="KW-1185">Reference proteome</keyword>
<sequence length="81" mass="10002">MSEFEKKRLDEEFSSFARKNFEKPTRCKNLEQIRFYVNELSMKVDEFKRRFNYVPDSAYILLSQYNSLQNRMVYTNFKNSY</sequence>
<evidence type="ECO:0000313" key="1">
    <source>
        <dbReference type="EMBL" id="ELR73861.1"/>
    </source>
</evidence>